<accession>A0ABW3AX38</accession>
<dbReference type="InterPro" id="IPR000683">
    <property type="entry name" value="Gfo/Idh/MocA-like_OxRdtase_N"/>
</dbReference>
<evidence type="ECO:0000259" key="3">
    <source>
        <dbReference type="Pfam" id="PF22685"/>
    </source>
</evidence>
<reference evidence="5" key="1">
    <citation type="journal article" date="2019" name="Int. J. Syst. Evol. Microbiol.">
        <title>The Global Catalogue of Microorganisms (GCM) 10K type strain sequencing project: providing services to taxonomists for standard genome sequencing and annotation.</title>
        <authorList>
            <consortium name="The Broad Institute Genomics Platform"/>
            <consortium name="The Broad Institute Genome Sequencing Center for Infectious Disease"/>
            <person name="Wu L."/>
            <person name="Ma J."/>
        </authorList>
    </citation>
    <scope>NUCLEOTIDE SEQUENCE [LARGE SCALE GENOMIC DNA]</scope>
    <source>
        <strain evidence="5">CCUG 61484</strain>
    </source>
</reference>
<dbReference type="SUPFAM" id="SSF55347">
    <property type="entry name" value="Glyceraldehyde-3-phosphate dehydrogenase-like, C-terminal domain"/>
    <property type="match status" value="1"/>
</dbReference>
<dbReference type="Gene3D" id="3.30.360.10">
    <property type="entry name" value="Dihydrodipicolinate Reductase, domain 2"/>
    <property type="match status" value="1"/>
</dbReference>
<protein>
    <submittedName>
        <fullName evidence="4">Gfo/Idh/MocA family protein</fullName>
    </submittedName>
</protein>
<evidence type="ECO:0000256" key="1">
    <source>
        <dbReference type="ARBA" id="ARBA00023002"/>
    </source>
</evidence>
<dbReference type="EMBL" id="JBHTHZ010000014">
    <property type="protein sequence ID" value="MFD0795435.1"/>
    <property type="molecule type" value="Genomic_DNA"/>
</dbReference>
<dbReference type="Pfam" id="PF01408">
    <property type="entry name" value="GFO_IDH_MocA"/>
    <property type="match status" value="1"/>
</dbReference>
<name>A0ABW3AX38_9SPHI</name>
<comment type="caution">
    <text evidence="4">The sequence shown here is derived from an EMBL/GenBank/DDBJ whole genome shotgun (WGS) entry which is preliminary data.</text>
</comment>
<dbReference type="PANTHER" id="PTHR43818">
    <property type="entry name" value="BCDNA.GH03377"/>
    <property type="match status" value="1"/>
</dbReference>
<dbReference type="InterPro" id="IPR036291">
    <property type="entry name" value="NAD(P)-bd_dom_sf"/>
</dbReference>
<dbReference type="Pfam" id="PF22685">
    <property type="entry name" value="Gal80p_C-like"/>
    <property type="match status" value="1"/>
</dbReference>
<dbReference type="RefSeq" id="WP_377117832.1">
    <property type="nucleotide sequence ID" value="NZ_JBHTHZ010000014.1"/>
</dbReference>
<dbReference type="Proteomes" id="UP001597010">
    <property type="component" value="Unassembled WGS sequence"/>
</dbReference>
<gene>
    <name evidence="4" type="ORF">ACFQZX_17565</name>
</gene>
<evidence type="ECO:0000259" key="2">
    <source>
        <dbReference type="Pfam" id="PF01408"/>
    </source>
</evidence>
<dbReference type="SUPFAM" id="SSF51735">
    <property type="entry name" value="NAD(P)-binding Rossmann-fold domains"/>
    <property type="match status" value="1"/>
</dbReference>
<organism evidence="4 5">
    <name type="scientific">Mucilaginibacter litoreus</name>
    <dbReference type="NCBI Taxonomy" id="1048221"/>
    <lineage>
        <taxon>Bacteria</taxon>
        <taxon>Pseudomonadati</taxon>
        <taxon>Bacteroidota</taxon>
        <taxon>Sphingobacteriia</taxon>
        <taxon>Sphingobacteriales</taxon>
        <taxon>Sphingobacteriaceae</taxon>
        <taxon>Mucilaginibacter</taxon>
    </lineage>
</organism>
<dbReference type="PANTHER" id="PTHR43818:SF11">
    <property type="entry name" value="BCDNA.GH03377"/>
    <property type="match status" value="1"/>
</dbReference>
<keyword evidence="1" id="KW-0560">Oxidoreductase</keyword>
<sequence length="376" mass="40686">MKTEKTIGVGIIGASEGSWAVRSHLPALKMLDKHFTVTAVSTRNAETARKTADQFGIPGAFSNADDLINNPDVDLVVVAVKVSGHAELVEKVLAAGKMVYCEWPLGNGLKESKKLRDDANTRNVRTFCGLQSTSLPELRFLKAWLGEGNLGKVLATTVTGGGNNWGTMLPDESLGYLIDPANGATMLHIPFAHLLDGLQYCIGGVSLCSAFLARTNSEVAITGTNKIIPQLTNDQSVANAILADRVVAVIYFHGGEYGGENLRWEIYGTKGKLTITSPTGHLQFGKLQMAVTFGSQKPETLSIPSEFDPEDGGIPGYEAEPSRGLYYAYRQIAEDICSRDVTYPNFAYAVKHHELIASIEQRALRPESLRADISRS</sequence>
<dbReference type="Gene3D" id="3.40.50.720">
    <property type="entry name" value="NAD(P)-binding Rossmann-like Domain"/>
    <property type="match status" value="1"/>
</dbReference>
<evidence type="ECO:0000313" key="4">
    <source>
        <dbReference type="EMBL" id="MFD0795435.1"/>
    </source>
</evidence>
<feature type="domain" description="Gfo/Idh/MocA-like oxidoreductase N-terminal" evidence="2">
    <location>
        <begin position="7"/>
        <end position="127"/>
    </location>
</feature>
<evidence type="ECO:0000313" key="5">
    <source>
        <dbReference type="Proteomes" id="UP001597010"/>
    </source>
</evidence>
<keyword evidence="5" id="KW-1185">Reference proteome</keyword>
<dbReference type="InterPro" id="IPR050463">
    <property type="entry name" value="Gfo/Idh/MocA_oxidrdct_glycsds"/>
</dbReference>
<proteinExistence type="predicted"/>
<dbReference type="InterPro" id="IPR055080">
    <property type="entry name" value="Gal80p-like_C"/>
</dbReference>
<feature type="domain" description="Gal80p-like C-terminal" evidence="3">
    <location>
        <begin position="136"/>
        <end position="277"/>
    </location>
</feature>